<reference evidence="6" key="1">
    <citation type="journal article" date="2011" name="Environ. Microbiol.">
        <title>Genomic insights into the metabolic potential of the polycyclic aromatic hydrocarbon degrading sulfate-reducing Deltaproteobacterium N47.</title>
        <authorList>
            <person name="Bergmann F."/>
            <person name="Selesi D."/>
            <person name="Weinmaier T."/>
            <person name="Tischler P."/>
            <person name="Rattei T."/>
            <person name="Meckenstock R.U."/>
        </authorList>
    </citation>
    <scope>NUCLEOTIDE SEQUENCE</scope>
</reference>
<dbReference type="EMBL" id="FR695874">
    <property type="protein sequence ID" value="CBX30153.1"/>
    <property type="molecule type" value="Genomic_DNA"/>
</dbReference>
<evidence type="ECO:0008006" key="7">
    <source>
        <dbReference type="Google" id="ProtNLM"/>
    </source>
</evidence>
<name>E1YHN4_9BACT</name>
<dbReference type="NCBIfam" id="TIGR02550">
    <property type="entry name" value="flagell_flgL"/>
    <property type="match status" value="1"/>
</dbReference>
<dbReference type="GO" id="GO:0005198">
    <property type="term" value="F:structural molecule activity"/>
    <property type="evidence" value="ECO:0007669"/>
    <property type="project" value="InterPro"/>
</dbReference>
<keyword evidence="3" id="KW-0975">Bacterial flagellum</keyword>
<dbReference type="InterPro" id="IPR001029">
    <property type="entry name" value="Flagellin_N"/>
</dbReference>
<dbReference type="InterPro" id="IPR001492">
    <property type="entry name" value="Flagellin"/>
</dbReference>
<dbReference type="SUPFAM" id="SSF64518">
    <property type="entry name" value="Phase 1 flagellin"/>
    <property type="match status" value="1"/>
</dbReference>
<dbReference type="AlphaFoldDB" id="E1YHN4"/>
<protein>
    <recommendedName>
        <fullName evidence="7">Flagellar hook-associated protein 3</fullName>
    </recommendedName>
</protein>
<dbReference type="PANTHER" id="PTHR42792:SF1">
    <property type="entry name" value="FLAGELLAR HOOK-ASSOCIATED PROTEIN 3"/>
    <property type="match status" value="1"/>
</dbReference>
<evidence type="ECO:0000256" key="2">
    <source>
        <dbReference type="ARBA" id="ARBA00005709"/>
    </source>
</evidence>
<dbReference type="Pfam" id="PF00700">
    <property type="entry name" value="Flagellin_C"/>
    <property type="match status" value="1"/>
</dbReference>
<feature type="domain" description="Flagellin N-terminal" evidence="4">
    <location>
        <begin position="7"/>
        <end position="140"/>
    </location>
</feature>
<proteinExistence type="inferred from homology"/>
<sequence>MRVTNKTVYDSVRYNLGKISEEMSKANQIASSGKLISDLSDDPVGLTQSLKIKSVISGLDQLGRNVSLGKSWLSASESALTGVQDLISDTKALCVQMASSTTGASQRASAAATVQNTLDEILSLANTEVSGRYIFSGTKTDSAAFDQDGNYLGNDEPFAIKIGINTTASVGSNGQGVFGTIFTTLNDLKNNLTGNNIDGIQASLDSLTRHFNDITNKISDIGSKMNRMEIKEQIFQDSKLVNTDRVSAIEDADIADAIINVKEKELAYQAALNSSSKVMQLSLVDYLK</sequence>
<comment type="similarity">
    <text evidence="2">Belongs to the bacterial flagellin family.</text>
</comment>
<evidence type="ECO:0000259" key="4">
    <source>
        <dbReference type="Pfam" id="PF00669"/>
    </source>
</evidence>
<accession>E1YHN4</accession>
<gene>
    <name evidence="6" type="ORF">N47_D29620</name>
</gene>
<dbReference type="PANTHER" id="PTHR42792">
    <property type="entry name" value="FLAGELLIN"/>
    <property type="match status" value="1"/>
</dbReference>
<evidence type="ECO:0000256" key="1">
    <source>
        <dbReference type="ARBA" id="ARBA00004365"/>
    </source>
</evidence>
<dbReference type="GO" id="GO:0071973">
    <property type="term" value="P:bacterial-type flagellum-dependent cell motility"/>
    <property type="evidence" value="ECO:0007669"/>
    <property type="project" value="InterPro"/>
</dbReference>
<dbReference type="Gene3D" id="1.20.1330.10">
    <property type="entry name" value="f41 fragment of flagellin, N-terminal domain"/>
    <property type="match status" value="1"/>
</dbReference>
<dbReference type="InterPro" id="IPR013384">
    <property type="entry name" value="Flagell_FlgL"/>
</dbReference>
<feature type="domain" description="Flagellin C-terminal" evidence="5">
    <location>
        <begin position="207"/>
        <end position="287"/>
    </location>
</feature>
<dbReference type="InterPro" id="IPR046358">
    <property type="entry name" value="Flagellin_C"/>
</dbReference>
<evidence type="ECO:0000256" key="3">
    <source>
        <dbReference type="ARBA" id="ARBA00023143"/>
    </source>
</evidence>
<organism evidence="6">
    <name type="scientific">uncultured Desulfobacterium sp</name>
    <dbReference type="NCBI Taxonomy" id="201089"/>
    <lineage>
        <taxon>Bacteria</taxon>
        <taxon>Pseudomonadati</taxon>
        <taxon>Thermodesulfobacteriota</taxon>
        <taxon>Desulfobacteria</taxon>
        <taxon>Desulfobacterales</taxon>
        <taxon>Desulfobacteriaceae</taxon>
        <taxon>Desulfobacterium</taxon>
        <taxon>environmental samples</taxon>
    </lineage>
</organism>
<dbReference type="GO" id="GO:0009424">
    <property type="term" value="C:bacterial-type flagellum hook"/>
    <property type="evidence" value="ECO:0007669"/>
    <property type="project" value="InterPro"/>
</dbReference>
<evidence type="ECO:0000259" key="5">
    <source>
        <dbReference type="Pfam" id="PF00700"/>
    </source>
</evidence>
<comment type="subcellular location">
    <subcellularLocation>
        <location evidence="1">Bacterial flagellum</location>
    </subcellularLocation>
</comment>
<dbReference type="Pfam" id="PF00669">
    <property type="entry name" value="Flagellin_N"/>
    <property type="match status" value="1"/>
</dbReference>
<evidence type="ECO:0000313" key="6">
    <source>
        <dbReference type="EMBL" id="CBX30153.1"/>
    </source>
</evidence>